<organism evidence="2 3">
    <name type="scientific">Acanthosepion pharaonis</name>
    <name type="common">Pharaoh cuttlefish</name>
    <name type="synonym">Sepia pharaonis</name>
    <dbReference type="NCBI Taxonomy" id="158019"/>
    <lineage>
        <taxon>Eukaryota</taxon>
        <taxon>Metazoa</taxon>
        <taxon>Spiralia</taxon>
        <taxon>Lophotrochozoa</taxon>
        <taxon>Mollusca</taxon>
        <taxon>Cephalopoda</taxon>
        <taxon>Coleoidea</taxon>
        <taxon>Decapodiformes</taxon>
        <taxon>Sepiida</taxon>
        <taxon>Sepiina</taxon>
        <taxon>Sepiidae</taxon>
        <taxon>Acanthosepion</taxon>
    </lineage>
</organism>
<evidence type="ECO:0000313" key="3">
    <source>
        <dbReference type="Proteomes" id="UP000597762"/>
    </source>
</evidence>
<keyword evidence="3" id="KW-1185">Reference proteome</keyword>
<feature type="transmembrane region" description="Helical" evidence="1">
    <location>
        <begin position="118"/>
        <end position="136"/>
    </location>
</feature>
<feature type="transmembrane region" description="Helical" evidence="1">
    <location>
        <begin position="21"/>
        <end position="38"/>
    </location>
</feature>
<protein>
    <submittedName>
        <fullName evidence="2">Uncharacterized protein</fullName>
    </submittedName>
</protein>
<dbReference type="Proteomes" id="UP000597762">
    <property type="component" value="Unassembled WGS sequence"/>
</dbReference>
<feature type="transmembrane region" description="Helical" evidence="1">
    <location>
        <begin position="148"/>
        <end position="170"/>
    </location>
</feature>
<keyword evidence="1" id="KW-1133">Transmembrane helix</keyword>
<feature type="transmembrane region" description="Helical" evidence="1">
    <location>
        <begin position="44"/>
        <end position="64"/>
    </location>
</feature>
<feature type="transmembrane region" description="Helical" evidence="1">
    <location>
        <begin position="76"/>
        <end position="98"/>
    </location>
</feature>
<name>A0A812DP51_ACAPH</name>
<proteinExistence type="predicted"/>
<keyword evidence="1" id="KW-0472">Membrane</keyword>
<sequence length="230" mass="25954">MGYKWGLVEKNISGDGSHTTLILFLALFLSFSLSLTHISHHSLLFSPFFSPTYLHIYTALSFSVSLPHSHTLSLTIYLMNTLIHYAIVLFLSPSHALYFHSLSYSFYFLSLSLSQTQYSLNPVLTLFLFLSLPLSLSRTHTHTHTHIYTIPLCSFSILSSLLCLCSSSRFSPSFYLLSFFLIVSACDLKLFCLFSVPTLSIFLSIVPVSSLSLWRVQQKPTRVTGLHLPL</sequence>
<gene>
    <name evidence="2" type="ORF">SPHA_57277</name>
</gene>
<reference evidence="2" key="1">
    <citation type="submission" date="2021-01" db="EMBL/GenBank/DDBJ databases">
        <authorList>
            <person name="Li R."/>
            <person name="Bekaert M."/>
        </authorList>
    </citation>
    <scope>NUCLEOTIDE SEQUENCE</scope>
    <source>
        <strain evidence="2">Farmed</strain>
    </source>
</reference>
<accession>A0A812DP51</accession>
<feature type="transmembrane region" description="Helical" evidence="1">
    <location>
        <begin position="176"/>
        <end position="206"/>
    </location>
</feature>
<dbReference type="AlphaFoldDB" id="A0A812DP51"/>
<comment type="caution">
    <text evidence="2">The sequence shown here is derived from an EMBL/GenBank/DDBJ whole genome shotgun (WGS) entry which is preliminary data.</text>
</comment>
<dbReference type="EMBL" id="CAHIKZ030003856">
    <property type="protein sequence ID" value="CAE1304692.1"/>
    <property type="molecule type" value="Genomic_DNA"/>
</dbReference>
<keyword evidence="1" id="KW-0812">Transmembrane</keyword>
<evidence type="ECO:0000313" key="2">
    <source>
        <dbReference type="EMBL" id="CAE1304692.1"/>
    </source>
</evidence>
<evidence type="ECO:0000256" key="1">
    <source>
        <dbReference type="SAM" id="Phobius"/>
    </source>
</evidence>